<evidence type="ECO:0000313" key="3">
    <source>
        <dbReference type="Proteomes" id="UP001500843"/>
    </source>
</evidence>
<dbReference type="Proteomes" id="UP001500843">
    <property type="component" value="Unassembled WGS sequence"/>
</dbReference>
<evidence type="ECO:0000313" key="2">
    <source>
        <dbReference type="EMBL" id="GAA4694112.1"/>
    </source>
</evidence>
<feature type="compositionally biased region" description="Polar residues" evidence="1">
    <location>
        <begin position="1"/>
        <end position="19"/>
    </location>
</feature>
<feature type="region of interest" description="Disordered" evidence="1">
    <location>
        <begin position="1"/>
        <end position="24"/>
    </location>
</feature>
<gene>
    <name evidence="2" type="ORF">GCM10023198_12210</name>
</gene>
<organism evidence="2 3">
    <name type="scientific">Promicromonospora umidemergens</name>
    <dbReference type="NCBI Taxonomy" id="629679"/>
    <lineage>
        <taxon>Bacteria</taxon>
        <taxon>Bacillati</taxon>
        <taxon>Actinomycetota</taxon>
        <taxon>Actinomycetes</taxon>
        <taxon>Micrococcales</taxon>
        <taxon>Promicromonosporaceae</taxon>
        <taxon>Promicromonospora</taxon>
    </lineage>
</organism>
<reference evidence="3" key="1">
    <citation type="journal article" date="2019" name="Int. J. Syst. Evol. Microbiol.">
        <title>The Global Catalogue of Microorganisms (GCM) 10K type strain sequencing project: providing services to taxonomists for standard genome sequencing and annotation.</title>
        <authorList>
            <consortium name="The Broad Institute Genomics Platform"/>
            <consortium name="The Broad Institute Genome Sequencing Center for Infectious Disease"/>
            <person name="Wu L."/>
            <person name="Ma J."/>
        </authorList>
    </citation>
    <scope>NUCLEOTIDE SEQUENCE [LARGE SCALE GENOMIC DNA]</scope>
    <source>
        <strain evidence="3">JCM 17975</strain>
    </source>
</reference>
<protein>
    <recommendedName>
        <fullName evidence="4">AAA domain-containing protein</fullName>
    </recommendedName>
</protein>
<evidence type="ECO:0000256" key="1">
    <source>
        <dbReference type="SAM" id="MobiDB-lite"/>
    </source>
</evidence>
<dbReference type="SUPFAM" id="SSF52540">
    <property type="entry name" value="P-loop containing nucleoside triphosphate hydrolases"/>
    <property type="match status" value="1"/>
</dbReference>
<sequence length="1337" mass="145041">MAANSPHPSSVTKQGTRSDASVGGEAAAALWTESRSGATAGRGFHYQDAVGAWLCGQLLDGSLDFDRVVPEGDEDLSCEGPQSWDVQVKSRQERIGDFSASEVAGHLLDIAERRARREAAGISGQPVLVLERPVDGELFAQWGTPIDALPNDHAVSVALRRLGSRRGLTDPEIESVARLVSVFVLPWRAAAEQARGAVASRHGLLPMSAEPVVLALRDQIAARSDANAAATRANREGLDRTSIERVCVEVIGILDQQALQEALTNELCEPADFDSPLASPGFYEGVAVQPGHIAAGLPTPRPDVTGRVVAALERDTSVLVTGPSGVGKSTVTWAAAYSTRHILWYRVRRLRETDVNAIVRLARAYRPSSRSPVGFVVDGVAAGALQAWDHLRGELATVPHVVLLGSVRTEDLLLLRSTAESTTIDVRLDEAVAAQIHAGLQRSGATTTAHWREAYDAANGLTLEYTHLLTRGRRLQDVLTEQVHRRVIEQRDTELKIIALVATAHRWAVDLPMRAVQRQIGAPDSDFREALARLNEEHLVHIDGTQLTGLHQLRSTALSVAVHDVPPPALQDSVETILAMFDDVQLQSFIVGVLSDVPTLSDFVVARSLVELERRNTPEAWTATLQALRIVDFQQTASRWSLILEKHGVQPALRSVTLQLALLKNKADLDLRPEITAAVSEIAPDSSGPSPLRDELVHTAGIAELSDVLATCSDVPSALRLLGVLAGTNLRLSDAIRPWPQDCSLVVMLTAASAEQLGDILAAAMDVSLETAVALYEAAGGQESVFNRLRAHTPFLVEVSVVERADELVGYARLMHISNRAIPDIDAVVRTFARIMLRCLPQCLSVDVQALLPGEVPLHMGDLTSGISQLSRRYDHATTAVTWNRMRPQITALTSGAMQPTERALIARTLVADACRYLDRLTRAWCVSRGRPEEAAEIESQRQALRSRAEQLTLPIDRADLFSVAADGTAPAPRNDALHTLIQGIVDNLTPELQSLDPGWARLVGFTGDTLRKLAARTTEDERWDLIDEAAPLELQQMDEMLADLHAVLAELAWGDLTPPAIVSIAREGPYKTALHRVADRARDSAAAQLTKRIEQLRAAAHDEGLDIQVWVRPMDEPAAHEWPPEQIAIGVRQSAIHEWAESLAKLTAILQTYDQSSDGGRPPILLVPLVAGRPVRALARQIQFSILPNPELFDTWTEQLGQPHDTPLTDAVSAAHQALQGLSGLAALTERRPDVTSLQEFADQEQSRFLAAFHSITELDDSQVVDAVARHVAALGERVQGEFDEPVGVSDTLAAGIATGTVTGSSVDMMDLDRLLTISLQWDLDPELATRLLSDT</sequence>
<comment type="caution">
    <text evidence="2">The sequence shown here is derived from an EMBL/GenBank/DDBJ whole genome shotgun (WGS) entry which is preliminary data.</text>
</comment>
<proteinExistence type="predicted"/>
<evidence type="ECO:0008006" key="4">
    <source>
        <dbReference type="Google" id="ProtNLM"/>
    </source>
</evidence>
<keyword evidence="3" id="KW-1185">Reference proteome</keyword>
<dbReference type="InterPro" id="IPR027417">
    <property type="entry name" value="P-loop_NTPase"/>
</dbReference>
<dbReference type="EMBL" id="BAABHM010000006">
    <property type="protein sequence ID" value="GAA4694112.1"/>
    <property type="molecule type" value="Genomic_DNA"/>
</dbReference>
<name>A0ABP8WV72_9MICO</name>
<accession>A0ABP8WV72</accession>